<keyword evidence="1" id="KW-0472">Membrane</keyword>
<dbReference type="InterPro" id="IPR011486">
    <property type="entry name" value="BBP2"/>
</dbReference>
<reference evidence="2 3" key="1">
    <citation type="journal article" date="2020" name="Antonie Van Leeuwenhoek">
        <title>Rhodopirellula heiligendammensis sp. nov., Rhodopirellula pilleata sp. nov., and Rhodopirellula solitaria sp. nov. isolated from natural or artificial marine surfaces in Northern Germany and California, USA, and emended description of the genus Rhodopirellula.</title>
        <authorList>
            <person name="Kallscheuer N."/>
            <person name="Wiegand S."/>
            <person name="Jogler M."/>
            <person name="Boedeker C."/>
            <person name="Peeters S.H."/>
            <person name="Rast P."/>
            <person name="Heuer A."/>
            <person name="Jetten M.S.M."/>
            <person name="Rohde M."/>
            <person name="Jogler C."/>
        </authorList>
    </citation>
    <scope>NUCLEOTIDE SEQUENCE [LARGE SCALE GENOMIC DNA]</scope>
    <source>
        <strain evidence="2 3">Poly21</strain>
    </source>
</reference>
<dbReference type="AlphaFoldDB" id="A0A5C6BUX1"/>
<comment type="caution">
    <text evidence="2">The sequence shown here is derived from an EMBL/GenBank/DDBJ whole genome shotgun (WGS) entry which is preliminary data.</text>
</comment>
<dbReference type="Pfam" id="PF07642">
    <property type="entry name" value="BBP2"/>
    <property type="match status" value="1"/>
</dbReference>
<evidence type="ECO:0000256" key="1">
    <source>
        <dbReference type="SAM" id="Phobius"/>
    </source>
</evidence>
<gene>
    <name evidence="2" type="ORF">Poly21_30500</name>
</gene>
<evidence type="ECO:0008006" key="4">
    <source>
        <dbReference type="Google" id="ProtNLM"/>
    </source>
</evidence>
<keyword evidence="1" id="KW-0812">Transmembrane</keyword>
<organism evidence="2 3">
    <name type="scientific">Allorhodopirellula heiligendammensis</name>
    <dbReference type="NCBI Taxonomy" id="2714739"/>
    <lineage>
        <taxon>Bacteria</taxon>
        <taxon>Pseudomonadati</taxon>
        <taxon>Planctomycetota</taxon>
        <taxon>Planctomycetia</taxon>
        <taxon>Pirellulales</taxon>
        <taxon>Pirellulaceae</taxon>
        <taxon>Allorhodopirellula</taxon>
    </lineage>
</organism>
<dbReference type="SUPFAM" id="SSF56935">
    <property type="entry name" value="Porins"/>
    <property type="match status" value="1"/>
</dbReference>
<dbReference type="Proteomes" id="UP000319908">
    <property type="component" value="Unassembled WGS sequence"/>
</dbReference>
<feature type="transmembrane region" description="Helical" evidence="1">
    <location>
        <begin position="62"/>
        <end position="79"/>
    </location>
</feature>
<proteinExistence type="predicted"/>
<keyword evidence="3" id="KW-1185">Reference proteome</keyword>
<dbReference type="EMBL" id="SJPU01000002">
    <property type="protein sequence ID" value="TWU15848.1"/>
    <property type="molecule type" value="Genomic_DNA"/>
</dbReference>
<keyword evidence="1" id="KW-1133">Transmembrane helix</keyword>
<name>A0A5C6BUX1_9BACT</name>
<protein>
    <recommendedName>
        <fullName evidence="4">Porin</fullName>
    </recommendedName>
</protein>
<accession>A0A5C6BUX1</accession>
<sequence>MVETLILDFKTCVTQRPRFPRGGKAPGSVALESLAGDEHDAGCGESREPSGKDPQKMMTKRFALWLAIGGATAATWGAVGPTASMLSAQDTFVSDAVFQQDPTADAPIERIGFENHDEYEVSDDLISSYTTEHIVDGGYGGDYECADDEVGGLLVNGCQHDFSKRFSLFGQSSGLVAGGWAQLGYFDEALPMFNSRPNEVQLQQMWVYAEKRLDTSNGLDFGGRVDYIYGTDGPDTQAFGINNGSWDNNWDNGPDNSGYGQALPQAYGEVGYGDLSVKIGHFFSIVGYETVAAPDNFFYSHTYTMYHSEPFTNTGALAKYNVGTDLTLYGGYTLGWNGGFEDNGDTFMGGISWAVTDHYRLTYTTSDGRMSKAFPDGADSERGFLHSIVSEATITDRIQYINQIDVLQTEDGAGTSVRDTFSYNSYLLYTVNDYLALGGRFEWYDAKGIFANDVEIYDCTLGINIKPHANIMVRPEVRWDWIDGDAAGILANNADQQTTFGIDSIFFF</sequence>
<evidence type="ECO:0000313" key="2">
    <source>
        <dbReference type="EMBL" id="TWU15848.1"/>
    </source>
</evidence>
<evidence type="ECO:0000313" key="3">
    <source>
        <dbReference type="Proteomes" id="UP000319908"/>
    </source>
</evidence>